<reference evidence="2 3" key="1">
    <citation type="submission" date="2023-01" db="EMBL/GenBank/DDBJ databases">
        <authorList>
            <person name="Kreplak J."/>
        </authorList>
    </citation>
    <scope>NUCLEOTIDE SEQUENCE [LARGE SCALE GENOMIC DNA]</scope>
</reference>
<dbReference type="PANTHER" id="PTHR46148:SF52">
    <property type="entry name" value="OS04G0603800 PROTEIN"/>
    <property type="match status" value="1"/>
</dbReference>
<name>A0AAV0ZDY6_VICFA</name>
<proteinExistence type="predicted"/>
<protein>
    <recommendedName>
        <fullName evidence="1">Tf2-1-like SH3-like domain-containing protein</fullName>
    </recommendedName>
</protein>
<dbReference type="Proteomes" id="UP001157006">
    <property type="component" value="Chromosome 1S"/>
</dbReference>
<feature type="domain" description="Tf2-1-like SH3-like" evidence="1">
    <location>
        <begin position="15"/>
        <end position="57"/>
    </location>
</feature>
<gene>
    <name evidence="2" type="ORF">VFH_I192680</name>
</gene>
<evidence type="ECO:0000313" key="3">
    <source>
        <dbReference type="Proteomes" id="UP001157006"/>
    </source>
</evidence>
<organism evidence="2 3">
    <name type="scientific">Vicia faba</name>
    <name type="common">Broad bean</name>
    <name type="synonym">Faba vulgaris</name>
    <dbReference type="NCBI Taxonomy" id="3906"/>
    <lineage>
        <taxon>Eukaryota</taxon>
        <taxon>Viridiplantae</taxon>
        <taxon>Streptophyta</taxon>
        <taxon>Embryophyta</taxon>
        <taxon>Tracheophyta</taxon>
        <taxon>Spermatophyta</taxon>
        <taxon>Magnoliopsida</taxon>
        <taxon>eudicotyledons</taxon>
        <taxon>Gunneridae</taxon>
        <taxon>Pentapetalae</taxon>
        <taxon>rosids</taxon>
        <taxon>fabids</taxon>
        <taxon>Fabales</taxon>
        <taxon>Fabaceae</taxon>
        <taxon>Papilionoideae</taxon>
        <taxon>50 kb inversion clade</taxon>
        <taxon>NPAAA clade</taxon>
        <taxon>Hologalegina</taxon>
        <taxon>IRL clade</taxon>
        <taxon>Fabeae</taxon>
        <taxon>Vicia</taxon>
    </lineage>
</organism>
<accession>A0AAV0ZDY6</accession>
<dbReference type="AlphaFoldDB" id="A0AAV0ZDY6"/>
<evidence type="ECO:0000259" key="1">
    <source>
        <dbReference type="Pfam" id="PF24626"/>
    </source>
</evidence>
<dbReference type="EMBL" id="OX451735">
    <property type="protein sequence ID" value="CAI8595473.1"/>
    <property type="molecule type" value="Genomic_DNA"/>
</dbReference>
<keyword evidence="3" id="KW-1185">Reference proteome</keyword>
<evidence type="ECO:0000313" key="2">
    <source>
        <dbReference type="EMBL" id="CAI8595473.1"/>
    </source>
</evidence>
<dbReference type="PANTHER" id="PTHR46148">
    <property type="entry name" value="CHROMO DOMAIN-CONTAINING PROTEIN"/>
    <property type="match status" value="1"/>
</dbReference>
<dbReference type="InterPro" id="IPR056924">
    <property type="entry name" value="SH3_Tf2-1"/>
</dbReference>
<sequence>MYYTTPQHLSSGLELSPCYFASFRIRRHIGLVAYDLELPPFSKIHSVIHVSQLKAYHGTHQLAPFCPLPPDLHAIHAFKDKSISFSTDLHQTVVPTVQNLPDPDFTSLEEDTASNV</sequence>
<dbReference type="Pfam" id="PF24626">
    <property type="entry name" value="SH3_Tf2-1"/>
    <property type="match status" value="1"/>
</dbReference>